<accession>A0A812LJ51</accession>
<proteinExistence type="predicted"/>
<dbReference type="EMBL" id="CAJNDS010001112">
    <property type="protein sequence ID" value="CAE7247512.1"/>
    <property type="molecule type" value="Genomic_DNA"/>
</dbReference>
<keyword evidence="2" id="KW-1185">Reference proteome</keyword>
<organism evidence="1 2">
    <name type="scientific">Symbiodinium natans</name>
    <dbReference type="NCBI Taxonomy" id="878477"/>
    <lineage>
        <taxon>Eukaryota</taxon>
        <taxon>Sar</taxon>
        <taxon>Alveolata</taxon>
        <taxon>Dinophyceae</taxon>
        <taxon>Suessiales</taxon>
        <taxon>Symbiodiniaceae</taxon>
        <taxon>Symbiodinium</taxon>
    </lineage>
</organism>
<evidence type="ECO:0000313" key="2">
    <source>
        <dbReference type="Proteomes" id="UP000604046"/>
    </source>
</evidence>
<dbReference type="OrthoDB" id="263283at2759"/>
<gene>
    <name evidence="1" type="primary">UGT80B1</name>
    <name evidence="1" type="ORF">SNAT2548_LOCUS11867</name>
</gene>
<protein>
    <submittedName>
        <fullName evidence="1">UGT80B1 protein</fullName>
    </submittedName>
</protein>
<name>A0A812LJ51_9DINO</name>
<evidence type="ECO:0000313" key="1">
    <source>
        <dbReference type="EMBL" id="CAE7247512.1"/>
    </source>
</evidence>
<reference evidence="1" key="1">
    <citation type="submission" date="2021-02" db="EMBL/GenBank/DDBJ databases">
        <authorList>
            <person name="Dougan E. K."/>
            <person name="Rhodes N."/>
            <person name="Thang M."/>
            <person name="Chan C."/>
        </authorList>
    </citation>
    <scope>NUCLEOTIDE SEQUENCE</scope>
</reference>
<dbReference type="AlphaFoldDB" id="A0A812LJ51"/>
<dbReference type="Proteomes" id="UP000604046">
    <property type="component" value="Unassembled WGS sequence"/>
</dbReference>
<comment type="caution">
    <text evidence="1">The sequence shown here is derived from an EMBL/GenBank/DDBJ whole genome shotgun (WGS) entry which is preliminary data.</text>
</comment>
<sequence length="104" mass="12077">MGRKGLGSWWHLEPFRLALRCSNRRAAGEVMSAAGTLFRKPELRPLHGSWRLDLRGTERMSFPMQLPDGYEPYAGSEDWVHELVNHDLQRSRRKSEQFARALRG</sequence>